<accession>A0AAW3SMW8</accession>
<dbReference type="Proteomes" id="UP000557749">
    <property type="component" value="Unassembled WGS sequence"/>
</dbReference>
<organism evidence="2 3">
    <name type="scientific">Pectobacterium aroidearum</name>
    <dbReference type="NCBI Taxonomy" id="1201031"/>
    <lineage>
        <taxon>Bacteria</taxon>
        <taxon>Pseudomonadati</taxon>
        <taxon>Pseudomonadota</taxon>
        <taxon>Gammaproteobacteria</taxon>
        <taxon>Enterobacterales</taxon>
        <taxon>Pectobacteriaceae</taxon>
        <taxon>Pectobacterium</taxon>
    </lineage>
</organism>
<evidence type="ECO:0000259" key="1">
    <source>
        <dbReference type="Pfam" id="PF25670"/>
    </source>
</evidence>
<name>A0AAW3SMW8_9GAMM</name>
<comment type="caution">
    <text evidence="2">The sequence shown here is derived from an EMBL/GenBank/DDBJ whole genome shotgun (WGS) entry which is preliminary data.</text>
</comment>
<dbReference type="Pfam" id="PF25670">
    <property type="entry name" value="Phage_tail_C_2"/>
    <property type="match status" value="1"/>
</dbReference>
<dbReference type="Gene3D" id="6.20.80.10">
    <property type="match status" value="1"/>
</dbReference>
<evidence type="ECO:0000313" key="2">
    <source>
        <dbReference type="EMBL" id="MBA5202174.1"/>
    </source>
</evidence>
<feature type="domain" description="Phage tail protein C-terminal" evidence="1">
    <location>
        <begin position="407"/>
        <end position="556"/>
    </location>
</feature>
<gene>
    <name evidence="2" type="ORF">H2Y57_00455</name>
</gene>
<sequence length="584" mass="63640">MSEITPNDLPPINELDEFTAKIPELQTDTDVLAGTGGPANFQAQALANRTKYLKRILDAVSLELTGINQAVTAAQQTADTAKQGADASMKKSANGADIVNPATFRANIGLSNAMFKGEFGWGGKAINVGSGVNLFDYFTRERAAGLYWVNQTGINRPPNFADCVLLWNPIEHADFYGCLMAIGFTTGGAKTACISVQNGVWENSWTTEWNSKNLSPMTTDTIQAINTLKVFIRNNASLMIQAATLGGVSFLEGQDNDGSSRWFCGYPDANVNNLVLRNLKSGNAIGLESNGTVNIDAPRIVFSQGKGFVRNASAVPTFATVADILEYWATEQSMGSVINDEDTAWRSYISVRHRGGNPNAEGGAADNNQWGFVFYDNGMTSTGYDFEIRKQRSDGWLAPVKLYHTANTTIGSGGALIVASPVIKIYSDGSFEANQDAEGVNVERLKEGVYKITGCIGMHSDAAWNGSDGGVKNPQCRNSMDLTWNNYEVHEDGSVTVYTFHRVHPDAMPFAQNRLTLDKEPFDSEKGHTPDMEWPDQTPIDVPKGFYIQVRVNMPEREEIPYVPVVASKVRHSNVYCNSVSPAK</sequence>
<dbReference type="InterPro" id="IPR058008">
    <property type="entry name" value="Gp26_C"/>
</dbReference>
<proteinExistence type="predicted"/>
<dbReference type="EMBL" id="JACERJ010000001">
    <property type="protein sequence ID" value="MBA5202174.1"/>
    <property type="molecule type" value="Genomic_DNA"/>
</dbReference>
<reference evidence="2 3" key="1">
    <citation type="submission" date="2020-07" db="EMBL/GenBank/DDBJ databases">
        <title>Characterization of Pectobacterium aroidearum strains causing soft rot on Amorphophallus konjac.</title>
        <authorList>
            <person name="Xie H."/>
        </authorList>
    </citation>
    <scope>NUCLEOTIDE SEQUENCE [LARGE SCALE GENOMIC DNA]</scope>
    <source>
        <strain evidence="2 3">MY7</strain>
    </source>
</reference>
<evidence type="ECO:0000313" key="3">
    <source>
        <dbReference type="Proteomes" id="UP000557749"/>
    </source>
</evidence>
<protein>
    <recommendedName>
        <fullName evidence="1">Phage tail protein C-terminal domain-containing protein</fullName>
    </recommendedName>
</protein>
<dbReference type="RefSeq" id="WP_181844205.1">
    <property type="nucleotide sequence ID" value="NZ_JACERJ010000001.1"/>
</dbReference>
<dbReference type="AlphaFoldDB" id="A0AAW3SMW8"/>